<dbReference type="InterPro" id="IPR003439">
    <property type="entry name" value="ABC_transporter-like_ATP-bd"/>
</dbReference>
<keyword evidence="5" id="KW-0547">Nucleotide-binding</keyword>
<keyword evidence="3" id="KW-1003">Cell membrane</keyword>
<dbReference type="EMBL" id="JADBEM010000001">
    <property type="protein sequence ID" value="MBE1606087.1"/>
    <property type="molecule type" value="Genomic_DNA"/>
</dbReference>
<evidence type="ECO:0000256" key="4">
    <source>
        <dbReference type="ARBA" id="ARBA00022692"/>
    </source>
</evidence>
<feature type="domain" description="ABC transmembrane type-1" evidence="13">
    <location>
        <begin position="30"/>
        <end position="305"/>
    </location>
</feature>
<feature type="transmembrane region" description="Helical" evidence="11">
    <location>
        <begin position="244"/>
        <end position="268"/>
    </location>
</feature>
<dbReference type="GO" id="GO:0015421">
    <property type="term" value="F:ABC-type oligopeptide transporter activity"/>
    <property type="evidence" value="ECO:0007669"/>
    <property type="project" value="TreeGrafter"/>
</dbReference>
<feature type="compositionally biased region" description="Basic and acidic residues" evidence="10">
    <location>
        <begin position="616"/>
        <end position="627"/>
    </location>
</feature>
<evidence type="ECO:0000256" key="3">
    <source>
        <dbReference type="ARBA" id="ARBA00022475"/>
    </source>
</evidence>
<feature type="domain" description="ABC transporter" evidence="12">
    <location>
        <begin position="340"/>
        <end position="575"/>
    </location>
</feature>
<dbReference type="SMART" id="SM00382">
    <property type="entry name" value="AAA"/>
    <property type="match status" value="1"/>
</dbReference>
<dbReference type="Pfam" id="PF00664">
    <property type="entry name" value="ABC_membrane"/>
    <property type="match status" value="1"/>
</dbReference>
<dbReference type="AlphaFoldDB" id="A0A927MZC9"/>
<evidence type="ECO:0000256" key="5">
    <source>
        <dbReference type="ARBA" id="ARBA00022741"/>
    </source>
</evidence>
<dbReference type="InterPro" id="IPR036640">
    <property type="entry name" value="ABC1_TM_sf"/>
</dbReference>
<feature type="transmembrane region" description="Helical" evidence="11">
    <location>
        <begin position="21"/>
        <end position="39"/>
    </location>
</feature>
<dbReference type="Gene3D" id="3.40.50.300">
    <property type="entry name" value="P-loop containing nucleotide triphosphate hydrolases"/>
    <property type="match status" value="1"/>
</dbReference>
<dbReference type="InterPro" id="IPR011527">
    <property type="entry name" value="ABC1_TM_dom"/>
</dbReference>
<gene>
    <name evidence="14" type="ORF">HEB94_002935</name>
</gene>
<dbReference type="CDD" id="cd07346">
    <property type="entry name" value="ABC_6TM_exporters"/>
    <property type="match status" value="1"/>
</dbReference>
<dbReference type="RefSeq" id="WP_192750273.1">
    <property type="nucleotide sequence ID" value="NZ_BAABJL010000025.1"/>
</dbReference>
<dbReference type="GO" id="GO:0005524">
    <property type="term" value="F:ATP binding"/>
    <property type="evidence" value="ECO:0007669"/>
    <property type="project" value="UniProtKB-KW"/>
</dbReference>
<keyword evidence="4 11" id="KW-0812">Transmembrane</keyword>
<evidence type="ECO:0000256" key="7">
    <source>
        <dbReference type="ARBA" id="ARBA00022989"/>
    </source>
</evidence>
<evidence type="ECO:0000259" key="13">
    <source>
        <dbReference type="PROSITE" id="PS50929"/>
    </source>
</evidence>
<accession>A0A927MZC9</accession>
<feature type="region of interest" description="Disordered" evidence="10">
    <location>
        <begin position="586"/>
        <end position="640"/>
    </location>
</feature>
<dbReference type="SUPFAM" id="SSF90123">
    <property type="entry name" value="ABC transporter transmembrane region"/>
    <property type="match status" value="1"/>
</dbReference>
<comment type="similarity">
    <text evidence="9">Belongs to the ABC transporter superfamily. Lipid exporter (TC 3.A.1.106) family.</text>
</comment>
<dbReference type="PROSITE" id="PS50929">
    <property type="entry name" value="ABC_TM1F"/>
    <property type="match status" value="1"/>
</dbReference>
<dbReference type="PANTHER" id="PTHR43394">
    <property type="entry name" value="ATP-DEPENDENT PERMEASE MDL1, MITOCHONDRIAL"/>
    <property type="match status" value="1"/>
</dbReference>
<evidence type="ECO:0000256" key="9">
    <source>
        <dbReference type="ARBA" id="ARBA00061644"/>
    </source>
</evidence>
<feature type="transmembrane region" description="Helical" evidence="11">
    <location>
        <begin position="160"/>
        <end position="178"/>
    </location>
</feature>
<dbReference type="SUPFAM" id="SSF52540">
    <property type="entry name" value="P-loop containing nucleoside triphosphate hydrolases"/>
    <property type="match status" value="1"/>
</dbReference>
<keyword evidence="2" id="KW-0813">Transport</keyword>
<evidence type="ECO:0000313" key="14">
    <source>
        <dbReference type="EMBL" id="MBE1606087.1"/>
    </source>
</evidence>
<dbReference type="InterPro" id="IPR003593">
    <property type="entry name" value="AAA+_ATPase"/>
</dbReference>
<evidence type="ECO:0000256" key="6">
    <source>
        <dbReference type="ARBA" id="ARBA00022840"/>
    </source>
</evidence>
<dbReference type="PROSITE" id="PS00211">
    <property type="entry name" value="ABC_TRANSPORTER_1"/>
    <property type="match status" value="1"/>
</dbReference>
<evidence type="ECO:0000256" key="11">
    <source>
        <dbReference type="SAM" id="Phobius"/>
    </source>
</evidence>
<keyword evidence="15" id="KW-1185">Reference proteome</keyword>
<organism evidence="14 15">
    <name type="scientific">Actinopolymorpha pittospori</name>
    <dbReference type="NCBI Taxonomy" id="648752"/>
    <lineage>
        <taxon>Bacteria</taxon>
        <taxon>Bacillati</taxon>
        <taxon>Actinomycetota</taxon>
        <taxon>Actinomycetes</taxon>
        <taxon>Propionibacteriales</taxon>
        <taxon>Actinopolymorphaceae</taxon>
        <taxon>Actinopolymorpha</taxon>
    </lineage>
</organism>
<keyword evidence="8 11" id="KW-0472">Membrane</keyword>
<dbReference type="Proteomes" id="UP000638648">
    <property type="component" value="Unassembled WGS sequence"/>
</dbReference>
<evidence type="ECO:0000256" key="2">
    <source>
        <dbReference type="ARBA" id="ARBA00022448"/>
    </source>
</evidence>
<dbReference type="InterPro" id="IPR027417">
    <property type="entry name" value="P-loop_NTPase"/>
</dbReference>
<sequence length="640" mass="68459">MTAPPNTRHVVLRLLWPGRRSAVALGTVILVATVLPLLAPQVTRRFVDGAIAGESTSQLSLLALGYLGLAVFGQLARMVTAWLASRLAWDGTNRLRENLAEHALGLDMAYHGKRTPGEMIERVDGDVVALANFVVAFLLDVVASLLLLLGVLVVVLSVDLRIGAVLLAYCVLIGYFMVRAQRVAVPAMTRVREKFAALFGNVEERLSGAEDIRANGAGAHVVNRFHQASAEVYRADLRAEKIGGGLFAITNIAFATGTALVLGLASWVQQSGALSVGTAVLLFQYTQMVRSPFERIIDQLQQYQKALAGVARIGGLLAERRTLPEPAVPTPLPATGPLGLELEGVAFAYADDDEQVLSDVNLRLAPGETLGLVGRTGSGKTTIARMVLRLYDPTRGVVRLGGVDLRDTDLASVHRRISVVTQDVQLFAASVRDNLMMFRPGADDDRLRDVLTEVGLGDWLASLPKGLDTVLGAQAGGVSAGEAQLLAFARAFLTDPGLVVLDEASSRLDPATEQHIEGAIDRLLTDRTGVLIAHRLSSLARVDQIAVVDDGRVVEYGPREALAADPDSRFSQLLVAAGVRRTRMVPAGERGLNDNLNDNLNDRRDDSVNGDVNGDVNDRRDDSVRDDDVGDLSGVGGAVR</sequence>
<reference evidence="14" key="1">
    <citation type="submission" date="2020-10" db="EMBL/GenBank/DDBJ databases">
        <title>Sequencing the genomes of 1000 actinobacteria strains.</title>
        <authorList>
            <person name="Klenk H.-P."/>
        </authorList>
    </citation>
    <scope>NUCLEOTIDE SEQUENCE</scope>
    <source>
        <strain evidence="14">DSM 45354</strain>
    </source>
</reference>
<protein>
    <submittedName>
        <fullName evidence="14">ABC-type multidrug transport system fused ATPase/permease subunit</fullName>
    </submittedName>
</protein>
<evidence type="ECO:0000313" key="15">
    <source>
        <dbReference type="Proteomes" id="UP000638648"/>
    </source>
</evidence>
<name>A0A927MZC9_9ACTN</name>
<dbReference type="InterPro" id="IPR039421">
    <property type="entry name" value="Type_1_exporter"/>
</dbReference>
<dbReference type="Pfam" id="PF00005">
    <property type="entry name" value="ABC_tran"/>
    <property type="match status" value="1"/>
</dbReference>
<comment type="subcellular location">
    <subcellularLocation>
        <location evidence="1">Cell membrane</location>
        <topology evidence="1">Multi-pass membrane protein</topology>
    </subcellularLocation>
</comment>
<proteinExistence type="inferred from homology"/>
<feature type="transmembrane region" description="Helical" evidence="11">
    <location>
        <begin position="59"/>
        <end position="84"/>
    </location>
</feature>
<evidence type="ECO:0000256" key="8">
    <source>
        <dbReference type="ARBA" id="ARBA00023136"/>
    </source>
</evidence>
<comment type="caution">
    <text evidence="14">The sequence shown here is derived from an EMBL/GenBank/DDBJ whole genome shotgun (WGS) entry which is preliminary data.</text>
</comment>
<dbReference type="Gene3D" id="1.20.1560.10">
    <property type="entry name" value="ABC transporter type 1, transmembrane domain"/>
    <property type="match status" value="1"/>
</dbReference>
<feature type="transmembrane region" description="Helical" evidence="11">
    <location>
        <begin position="127"/>
        <end position="154"/>
    </location>
</feature>
<keyword evidence="6" id="KW-0067">ATP-binding</keyword>
<dbReference type="InterPro" id="IPR017871">
    <property type="entry name" value="ABC_transporter-like_CS"/>
</dbReference>
<evidence type="ECO:0000256" key="10">
    <source>
        <dbReference type="SAM" id="MobiDB-lite"/>
    </source>
</evidence>
<dbReference type="FunFam" id="3.40.50.300:FF:000299">
    <property type="entry name" value="ABC transporter ATP-binding protein/permease"/>
    <property type="match status" value="1"/>
</dbReference>
<dbReference type="GO" id="GO:0005886">
    <property type="term" value="C:plasma membrane"/>
    <property type="evidence" value="ECO:0007669"/>
    <property type="project" value="UniProtKB-SubCell"/>
</dbReference>
<evidence type="ECO:0000259" key="12">
    <source>
        <dbReference type="PROSITE" id="PS50893"/>
    </source>
</evidence>
<evidence type="ECO:0000256" key="1">
    <source>
        <dbReference type="ARBA" id="ARBA00004651"/>
    </source>
</evidence>
<dbReference type="GO" id="GO:0016887">
    <property type="term" value="F:ATP hydrolysis activity"/>
    <property type="evidence" value="ECO:0007669"/>
    <property type="project" value="InterPro"/>
</dbReference>
<keyword evidence="7 11" id="KW-1133">Transmembrane helix</keyword>
<dbReference type="PANTHER" id="PTHR43394:SF1">
    <property type="entry name" value="ATP-BINDING CASSETTE SUB-FAMILY B MEMBER 10, MITOCHONDRIAL"/>
    <property type="match status" value="1"/>
</dbReference>
<dbReference type="PROSITE" id="PS50893">
    <property type="entry name" value="ABC_TRANSPORTER_2"/>
    <property type="match status" value="1"/>
</dbReference>